<keyword evidence="2" id="KW-1185">Reference proteome</keyword>
<dbReference type="RefSeq" id="WP_124757256.1">
    <property type="nucleotide sequence ID" value="NZ_CBCRWA010000003.1"/>
</dbReference>
<organism evidence="1 2">
    <name type="scientific">Kaistella daneshvariae</name>
    <dbReference type="NCBI Taxonomy" id="2487074"/>
    <lineage>
        <taxon>Bacteria</taxon>
        <taxon>Pseudomonadati</taxon>
        <taxon>Bacteroidota</taxon>
        <taxon>Flavobacteriia</taxon>
        <taxon>Flavobacteriales</taxon>
        <taxon>Weeksellaceae</taxon>
        <taxon>Chryseobacterium group</taxon>
        <taxon>Kaistella</taxon>
    </lineage>
</organism>
<proteinExistence type="predicted"/>
<dbReference type="Proteomes" id="UP000274483">
    <property type="component" value="Chromosome"/>
</dbReference>
<name>A0ABM7C6R2_9FLAO</name>
<protein>
    <submittedName>
        <fullName evidence="1">Uncharacterized protein</fullName>
    </submittedName>
</protein>
<dbReference type="EMBL" id="CP034158">
    <property type="protein sequence ID" value="AZI66662.1"/>
    <property type="molecule type" value="Genomic_DNA"/>
</dbReference>
<sequence>MPVLTAYFSSFPPSSNLQIRVVAIGMEVEIPDPEYSGEELQRTARLFFAKAMQGKKRLPEKIPPFLA</sequence>
<evidence type="ECO:0000313" key="1">
    <source>
        <dbReference type="EMBL" id="AZI66662.1"/>
    </source>
</evidence>
<evidence type="ECO:0000313" key="2">
    <source>
        <dbReference type="Proteomes" id="UP000274483"/>
    </source>
</evidence>
<reference evidence="1 2" key="1">
    <citation type="submission" date="2018-11" db="EMBL/GenBank/DDBJ databases">
        <title>Proposal to divide the Flavobacteriaceae and reorganize its genera based on Amino Acid Identity values calculated from whole genome sequences.</title>
        <authorList>
            <person name="Nicholson A.C."/>
            <person name="Gulvik C.A."/>
            <person name="Whitney A.M."/>
            <person name="Humrighouse B.W."/>
            <person name="Bell M."/>
            <person name="Holmes B."/>
            <person name="Steigerwalt A.G."/>
            <person name="Villarma A."/>
            <person name="Sheth M."/>
            <person name="Batra D."/>
            <person name="Pryor J."/>
            <person name="Bernardet J.-F."/>
            <person name="Hugo C."/>
            <person name="Kampfer P."/>
            <person name="Newman J.D."/>
            <person name="McQuiston J.R."/>
        </authorList>
    </citation>
    <scope>NUCLEOTIDE SEQUENCE [LARGE SCALE GENOMIC DNA]</scope>
    <source>
        <strain evidence="1 2">H3001</strain>
    </source>
</reference>
<accession>A0ABM7C6R2</accession>
<gene>
    <name evidence="1" type="ORF">EIB71_02735</name>
</gene>